<sequence length="50" mass="6159">MDKATRSFTELQYNRYVEELCNLYQNAFDYVNDASPHNWSHVHCLKRRYM</sequence>
<dbReference type="Proteomes" id="UP001280121">
    <property type="component" value="Unassembled WGS sequence"/>
</dbReference>
<comment type="caution">
    <text evidence="1">The sequence shown here is derived from an EMBL/GenBank/DDBJ whole genome shotgun (WGS) entry which is preliminary data.</text>
</comment>
<protein>
    <submittedName>
        <fullName evidence="1">Uncharacterized protein</fullName>
    </submittedName>
</protein>
<accession>A0AAD9TU62</accession>
<feature type="non-terminal residue" evidence="1">
    <location>
        <position position="50"/>
    </location>
</feature>
<evidence type="ECO:0000313" key="1">
    <source>
        <dbReference type="EMBL" id="KAK2641998.1"/>
    </source>
</evidence>
<dbReference type="EMBL" id="JANJYI010000007">
    <property type="protein sequence ID" value="KAK2641998.1"/>
    <property type="molecule type" value="Genomic_DNA"/>
</dbReference>
<proteinExistence type="predicted"/>
<reference evidence="1" key="1">
    <citation type="journal article" date="2023" name="Plant J.">
        <title>Genome sequences and population genomics provide insights into the demographic history, inbreeding, and mutation load of two 'living fossil' tree species of Dipteronia.</title>
        <authorList>
            <person name="Feng Y."/>
            <person name="Comes H.P."/>
            <person name="Chen J."/>
            <person name="Zhu S."/>
            <person name="Lu R."/>
            <person name="Zhang X."/>
            <person name="Li P."/>
            <person name="Qiu J."/>
            <person name="Olsen K.M."/>
            <person name="Qiu Y."/>
        </authorList>
    </citation>
    <scope>NUCLEOTIDE SEQUENCE</scope>
    <source>
        <strain evidence="1">KIB01</strain>
    </source>
</reference>
<name>A0AAD9TU62_9ROSI</name>
<dbReference type="AlphaFoldDB" id="A0AAD9TU62"/>
<evidence type="ECO:0000313" key="2">
    <source>
        <dbReference type="Proteomes" id="UP001280121"/>
    </source>
</evidence>
<gene>
    <name evidence="1" type="ORF">Ddye_023761</name>
</gene>
<keyword evidence="2" id="KW-1185">Reference proteome</keyword>
<organism evidence="1 2">
    <name type="scientific">Dipteronia dyeriana</name>
    <dbReference type="NCBI Taxonomy" id="168575"/>
    <lineage>
        <taxon>Eukaryota</taxon>
        <taxon>Viridiplantae</taxon>
        <taxon>Streptophyta</taxon>
        <taxon>Embryophyta</taxon>
        <taxon>Tracheophyta</taxon>
        <taxon>Spermatophyta</taxon>
        <taxon>Magnoliopsida</taxon>
        <taxon>eudicotyledons</taxon>
        <taxon>Gunneridae</taxon>
        <taxon>Pentapetalae</taxon>
        <taxon>rosids</taxon>
        <taxon>malvids</taxon>
        <taxon>Sapindales</taxon>
        <taxon>Sapindaceae</taxon>
        <taxon>Hippocastanoideae</taxon>
        <taxon>Acereae</taxon>
        <taxon>Dipteronia</taxon>
    </lineage>
</organism>